<evidence type="ECO:0000256" key="5">
    <source>
        <dbReference type="ARBA" id="ARBA00023136"/>
    </source>
</evidence>
<name>A0A4D4J733_9PSEU</name>
<feature type="transmembrane region" description="Helical" evidence="6">
    <location>
        <begin position="108"/>
        <end position="129"/>
    </location>
</feature>
<evidence type="ECO:0000256" key="2">
    <source>
        <dbReference type="ARBA" id="ARBA00022475"/>
    </source>
</evidence>
<evidence type="ECO:0000256" key="4">
    <source>
        <dbReference type="ARBA" id="ARBA00022989"/>
    </source>
</evidence>
<protein>
    <recommendedName>
        <fullName evidence="9">ATP synthase subunit I</fullName>
    </recommendedName>
</protein>
<evidence type="ECO:0000256" key="3">
    <source>
        <dbReference type="ARBA" id="ARBA00022692"/>
    </source>
</evidence>
<dbReference type="Pfam" id="PF03899">
    <property type="entry name" value="ATP-synt_I"/>
    <property type="match status" value="1"/>
</dbReference>
<dbReference type="EMBL" id="BJFL01000024">
    <property type="protein sequence ID" value="GDY32451.1"/>
    <property type="molecule type" value="Genomic_DNA"/>
</dbReference>
<keyword evidence="8" id="KW-1185">Reference proteome</keyword>
<gene>
    <name evidence="7" type="ORF">GTS_40840</name>
</gene>
<dbReference type="GO" id="GO:0005886">
    <property type="term" value="C:plasma membrane"/>
    <property type="evidence" value="ECO:0007669"/>
    <property type="project" value="UniProtKB-SubCell"/>
</dbReference>
<organism evidence="7 8">
    <name type="scientific">Gandjariella thermophila</name>
    <dbReference type="NCBI Taxonomy" id="1931992"/>
    <lineage>
        <taxon>Bacteria</taxon>
        <taxon>Bacillati</taxon>
        <taxon>Actinomycetota</taxon>
        <taxon>Actinomycetes</taxon>
        <taxon>Pseudonocardiales</taxon>
        <taxon>Pseudonocardiaceae</taxon>
        <taxon>Gandjariella</taxon>
    </lineage>
</organism>
<sequence>MSAADAVSTIPAGKVLNLRRPLLVAGAFAVLGLVVSGVLGHILAGVFGTVGLALGLVNTLLVQRSVSRVTISENPSKRALALSALGRLAVITAIALLIAILVRPEGMGVFVGLALFQLIITANTAGTVVKELRQQ</sequence>
<comment type="caution">
    <text evidence="7">The sequence shown here is derived from an EMBL/GenBank/DDBJ whole genome shotgun (WGS) entry which is preliminary data.</text>
</comment>
<evidence type="ECO:0008006" key="9">
    <source>
        <dbReference type="Google" id="ProtNLM"/>
    </source>
</evidence>
<evidence type="ECO:0000256" key="6">
    <source>
        <dbReference type="SAM" id="Phobius"/>
    </source>
</evidence>
<evidence type="ECO:0000313" key="8">
    <source>
        <dbReference type="Proteomes" id="UP000298860"/>
    </source>
</evidence>
<feature type="transmembrane region" description="Helical" evidence="6">
    <location>
        <begin position="84"/>
        <end position="102"/>
    </location>
</feature>
<evidence type="ECO:0000313" key="7">
    <source>
        <dbReference type="EMBL" id="GDY32451.1"/>
    </source>
</evidence>
<dbReference type="AlphaFoldDB" id="A0A4D4J733"/>
<dbReference type="RefSeq" id="WP_192909649.1">
    <property type="nucleotide sequence ID" value="NZ_BJFL01000024.1"/>
</dbReference>
<evidence type="ECO:0000256" key="1">
    <source>
        <dbReference type="ARBA" id="ARBA00004651"/>
    </source>
</evidence>
<keyword evidence="5 6" id="KW-0472">Membrane</keyword>
<reference evidence="8" key="1">
    <citation type="submission" date="2019-04" db="EMBL/GenBank/DDBJ databases">
        <title>Draft genome sequence of Pseudonocardiaceae bacterium SL3-2-4.</title>
        <authorList>
            <person name="Ningsih F."/>
            <person name="Yokota A."/>
            <person name="Sakai Y."/>
            <person name="Nanatani K."/>
            <person name="Yabe S."/>
            <person name="Oetari A."/>
            <person name="Sjamsuridzal W."/>
        </authorList>
    </citation>
    <scope>NUCLEOTIDE SEQUENCE [LARGE SCALE GENOMIC DNA]</scope>
    <source>
        <strain evidence="8">SL3-2-4</strain>
    </source>
</reference>
<accession>A0A4D4J733</accession>
<feature type="transmembrane region" description="Helical" evidence="6">
    <location>
        <begin position="21"/>
        <end position="39"/>
    </location>
</feature>
<keyword evidence="4 6" id="KW-1133">Transmembrane helix</keyword>
<proteinExistence type="predicted"/>
<feature type="transmembrane region" description="Helical" evidence="6">
    <location>
        <begin position="45"/>
        <end position="63"/>
    </location>
</feature>
<keyword evidence="3 6" id="KW-0812">Transmembrane</keyword>
<dbReference type="InterPro" id="IPR005598">
    <property type="entry name" value="ATP_synth_I"/>
</dbReference>
<comment type="subcellular location">
    <subcellularLocation>
        <location evidence="1">Cell membrane</location>
        <topology evidence="1">Multi-pass membrane protein</topology>
    </subcellularLocation>
</comment>
<keyword evidence="2" id="KW-1003">Cell membrane</keyword>
<dbReference type="Proteomes" id="UP000298860">
    <property type="component" value="Unassembled WGS sequence"/>
</dbReference>